<dbReference type="SUPFAM" id="SSF46785">
    <property type="entry name" value="Winged helix' DNA-binding domain"/>
    <property type="match status" value="1"/>
</dbReference>
<sequence>MEYVGVMDDAPEVAEPQWLDPDEQQHWYAFAYVLTQLPAALEAQMQRDAGISHFEYVVLSALSMAPERTLRMSEVAQYVGSTLSRLSNVVIRLEKRGWVSRHPDPADGRATLATLTGDGMAKVAIAAPRHVAAVRRLVIDPLTKAQQRQLGAVSQRLLAALNAPCPTEWAPPGAAVPGEHG</sequence>
<reference evidence="2 3" key="1">
    <citation type="journal article" date="2019" name="Int. J. Syst. Evol. Microbiol.">
        <title>The Global Catalogue of Microorganisms (GCM) 10K type strain sequencing project: providing services to taxonomists for standard genome sequencing and annotation.</title>
        <authorList>
            <consortium name="The Broad Institute Genomics Platform"/>
            <consortium name="The Broad Institute Genome Sequencing Center for Infectious Disease"/>
            <person name="Wu L."/>
            <person name="Ma J."/>
        </authorList>
    </citation>
    <scope>NUCLEOTIDE SEQUENCE [LARGE SCALE GENOMIC DNA]</scope>
    <source>
        <strain evidence="2 3">JCM 15933</strain>
    </source>
</reference>
<name>A0ABN2BIU0_9ACTN</name>
<dbReference type="SMART" id="SM00347">
    <property type="entry name" value="HTH_MARR"/>
    <property type="match status" value="1"/>
</dbReference>
<dbReference type="PANTHER" id="PTHR33164:SF99">
    <property type="entry name" value="MARR FAMILY REGULATORY PROTEIN"/>
    <property type="match status" value="1"/>
</dbReference>
<dbReference type="InterPro" id="IPR036390">
    <property type="entry name" value="WH_DNA-bd_sf"/>
</dbReference>
<dbReference type="InterPro" id="IPR036388">
    <property type="entry name" value="WH-like_DNA-bd_sf"/>
</dbReference>
<dbReference type="PROSITE" id="PS50995">
    <property type="entry name" value="HTH_MARR_2"/>
    <property type="match status" value="1"/>
</dbReference>
<dbReference type="Proteomes" id="UP001501470">
    <property type="component" value="Unassembled WGS sequence"/>
</dbReference>
<comment type="caution">
    <text evidence="2">The sequence shown here is derived from an EMBL/GenBank/DDBJ whole genome shotgun (WGS) entry which is preliminary data.</text>
</comment>
<feature type="domain" description="HTH marR-type" evidence="1">
    <location>
        <begin position="27"/>
        <end position="159"/>
    </location>
</feature>
<dbReference type="PANTHER" id="PTHR33164">
    <property type="entry name" value="TRANSCRIPTIONAL REGULATOR, MARR FAMILY"/>
    <property type="match status" value="1"/>
</dbReference>
<dbReference type="InterPro" id="IPR039422">
    <property type="entry name" value="MarR/SlyA-like"/>
</dbReference>
<keyword evidence="3" id="KW-1185">Reference proteome</keyword>
<proteinExistence type="predicted"/>
<dbReference type="Pfam" id="PF12802">
    <property type="entry name" value="MarR_2"/>
    <property type="match status" value="1"/>
</dbReference>
<accession>A0ABN2BIU0</accession>
<gene>
    <name evidence="2" type="ORF">GCM10009827_071740</name>
</gene>
<dbReference type="PRINTS" id="PR00598">
    <property type="entry name" value="HTHMARR"/>
</dbReference>
<protein>
    <submittedName>
        <fullName evidence="2">MarR family winged helix-turn-helix transcriptional regulator</fullName>
    </submittedName>
</protein>
<evidence type="ECO:0000313" key="2">
    <source>
        <dbReference type="EMBL" id="GAA1541899.1"/>
    </source>
</evidence>
<evidence type="ECO:0000313" key="3">
    <source>
        <dbReference type="Proteomes" id="UP001501470"/>
    </source>
</evidence>
<organism evidence="2 3">
    <name type="scientific">Dactylosporangium maewongense</name>
    <dbReference type="NCBI Taxonomy" id="634393"/>
    <lineage>
        <taxon>Bacteria</taxon>
        <taxon>Bacillati</taxon>
        <taxon>Actinomycetota</taxon>
        <taxon>Actinomycetes</taxon>
        <taxon>Micromonosporales</taxon>
        <taxon>Micromonosporaceae</taxon>
        <taxon>Dactylosporangium</taxon>
    </lineage>
</organism>
<dbReference type="InterPro" id="IPR000835">
    <property type="entry name" value="HTH_MarR-typ"/>
</dbReference>
<dbReference type="EMBL" id="BAAAQD010000016">
    <property type="protein sequence ID" value="GAA1541899.1"/>
    <property type="molecule type" value="Genomic_DNA"/>
</dbReference>
<dbReference type="Gene3D" id="1.10.10.10">
    <property type="entry name" value="Winged helix-like DNA-binding domain superfamily/Winged helix DNA-binding domain"/>
    <property type="match status" value="1"/>
</dbReference>
<evidence type="ECO:0000259" key="1">
    <source>
        <dbReference type="PROSITE" id="PS50995"/>
    </source>
</evidence>